<feature type="domain" description="Spore coat protein U/FanG" evidence="2">
    <location>
        <begin position="33"/>
        <end position="172"/>
    </location>
</feature>
<feature type="chain" id="PRO_5026146952" evidence="1">
    <location>
        <begin position="28"/>
        <end position="175"/>
    </location>
</feature>
<dbReference type="PANTHER" id="PTHR37089">
    <property type="entry name" value="PROTEIN U-RELATED"/>
    <property type="match status" value="1"/>
</dbReference>
<sequence length="175" mass="18184">MISKKIRHGFVAICTAGLAFGSQTASAQSTTSTNLEISATVTPTCRVSATPVAFGTIDVTLNSSIPATGGMSVVCTNGTAWEVMASEGEGVDALDTDRRMTSTTTSDMLKYNLYLDSARTNVWLADFNGPNTIYTFSGVGTGSAQAKTVYAKIPAGQTAVPAGDYADTVVLTLLY</sequence>
<dbReference type="KEGG" id="ssin:G7078_10670"/>
<proteinExistence type="predicted"/>
<evidence type="ECO:0000313" key="3">
    <source>
        <dbReference type="EMBL" id="QIL03196.1"/>
    </source>
</evidence>
<dbReference type="Pfam" id="PF05229">
    <property type="entry name" value="SCPU"/>
    <property type="match status" value="1"/>
</dbReference>
<keyword evidence="3" id="KW-0946">Virion</keyword>
<evidence type="ECO:0000256" key="1">
    <source>
        <dbReference type="SAM" id="SignalP"/>
    </source>
</evidence>
<accession>A0A6G7ZQL7</accession>
<name>A0A6G7ZQL7_9SPHN</name>
<keyword evidence="1" id="KW-0732">Signal</keyword>
<evidence type="ECO:0000313" key="4">
    <source>
        <dbReference type="Proteomes" id="UP000502502"/>
    </source>
</evidence>
<feature type="signal peptide" evidence="1">
    <location>
        <begin position="1"/>
        <end position="27"/>
    </location>
</feature>
<reference evidence="3 4" key="1">
    <citation type="submission" date="2020-03" db="EMBL/GenBank/DDBJ databases">
        <title>Sphingomonas sp. nov., isolated from fish.</title>
        <authorList>
            <person name="Hyun D.-W."/>
            <person name="Bae J.-W."/>
        </authorList>
    </citation>
    <scope>NUCLEOTIDE SEQUENCE [LARGE SCALE GENOMIC DNA]</scope>
    <source>
        <strain evidence="3 4">HDW15C</strain>
    </source>
</reference>
<organism evidence="3 4">
    <name type="scientific">Sphingomonas sinipercae</name>
    <dbReference type="NCBI Taxonomy" id="2714944"/>
    <lineage>
        <taxon>Bacteria</taxon>
        <taxon>Pseudomonadati</taxon>
        <taxon>Pseudomonadota</taxon>
        <taxon>Alphaproteobacteria</taxon>
        <taxon>Sphingomonadales</taxon>
        <taxon>Sphingomonadaceae</taxon>
        <taxon>Sphingomonas</taxon>
    </lineage>
</organism>
<dbReference type="PANTHER" id="PTHR37089:SF3">
    <property type="entry name" value="EXPORTED PROTEIN"/>
    <property type="match status" value="1"/>
</dbReference>
<dbReference type="AlphaFoldDB" id="A0A6G7ZQL7"/>
<keyword evidence="3" id="KW-0167">Capsid protein</keyword>
<dbReference type="SMART" id="SM00972">
    <property type="entry name" value="SCPU"/>
    <property type="match status" value="1"/>
</dbReference>
<protein>
    <submittedName>
        <fullName evidence="3">Spore coat protein U domain-containing protein</fullName>
    </submittedName>
</protein>
<dbReference type="InterPro" id="IPR053167">
    <property type="entry name" value="Spore_coat_component"/>
</dbReference>
<keyword evidence="4" id="KW-1185">Reference proteome</keyword>
<dbReference type="InterPro" id="IPR007893">
    <property type="entry name" value="Spore_coat_U/FanG"/>
</dbReference>
<gene>
    <name evidence="3" type="ORF">G7078_10670</name>
</gene>
<dbReference type="EMBL" id="CP049871">
    <property type="protein sequence ID" value="QIL03196.1"/>
    <property type="molecule type" value="Genomic_DNA"/>
</dbReference>
<evidence type="ECO:0000259" key="2">
    <source>
        <dbReference type="Pfam" id="PF05229"/>
    </source>
</evidence>
<dbReference type="Proteomes" id="UP000502502">
    <property type="component" value="Chromosome"/>
</dbReference>
<dbReference type="RefSeq" id="WP_166095902.1">
    <property type="nucleotide sequence ID" value="NZ_CP049871.1"/>
</dbReference>